<dbReference type="Pfam" id="PF10482">
    <property type="entry name" value="CtIP_N"/>
    <property type="match status" value="1"/>
</dbReference>
<dbReference type="OrthoDB" id="8809203at2759"/>
<evidence type="ECO:0000313" key="4">
    <source>
        <dbReference type="Proteomes" id="UP000081671"/>
    </source>
</evidence>
<dbReference type="RefSeq" id="XP_012885799.1">
    <property type="nucleotide sequence ID" value="XM_013030345.1"/>
</dbReference>
<dbReference type="InterPro" id="IPR019518">
    <property type="entry name" value="CtIP_N"/>
</dbReference>
<dbReference type="InParanoid" id="A0A1S3GC25"/>
<dbReference type="GeneID" id="105996305"/>
<dbReference type="FunCoup" id="A0A1S3GC25">
    <property type="interactions" value="1"/>
</dbReference>
<keyword evidence="1" id="KW-0175">Coiled coil</keyword>
<feature type="compositionally biased region" description="Basic and acidic residues" evidence="2">
    <location>
        <begin position="426"/>
        <end position="443"/>
    </location>
</feature>
<accession>A0A1S3GC25</accession>
<evidence type="ECO:0000256" key="1">
    <source>
        <dbReference type="SAM" id="Coils"/>
    </source>
</evidence>
<gene>
    <name evidence="5" type="primary">Rbbp8nl</name>
</gene>
<dbReference type="PANTHER" id="PTHR15107">
    <property type="entry name" value="RETINOBLASTOMA BINDING PROTEIN 8"/>
    <property type="match status" value="1"/>
</dbReference>
<feature type="region of interest" description="Disordered" evidence="2">
    <location>
        <begin position="133"/>
        <end position="203"/>
    </location>
</feature>
<feature type="region of interest" description="Disordered" evidence="2">
    <location>
        <begin position="361"/>
        <end position="472"/>
    </location>
</feature>
<sequence length="662" mass="71239">MESFMESLNRLRDVHEKEVLGLQSKLLELNSERCREAQRVEELFAKNHQLREQQKVLKENLRALENRLRAGLCDRCKVTQELARKKQLELESAHLQSLQHLCVLTKEMNGLKEENKMLKEEVKRLRGLEDRAVPVAREGTPGPPSPLLLPSPGSWKTVPQETPAGSGENHTGPGPWGEEKPTGHRTSPGTNLPEPRTPDMSPQRISNQLHATVAVVRPGSRACPADCGPSGRTSPPTTTRSSPASPVYEHSAPLDSFLRASRSSAEAFESLKRSLQADRRCLLNRQLSLRLRSPHGSPLAVPRAPHSPQLQGLKAQDAEAWEEPTGLLGLPSALVGMQDPRLEGALHLLLAQQQLWARARASRLRDSPTPRESPVSPPAGSDWESPGSQVLRAGVGTAVPPGGWHSSPTGPSGLQRKEGSATQDCASDRPLDLSDPARCRDSRPSGQHRPLRPAAAPAPSPEPLEGAVPALCTPLAPGPQACSNGIKGTRVTEREELSIPTVRVWHGPRALLLLPASVCPNCTLASGLHPRQQPSPGGMEGEAGGRLKRGPCPQRTDGDRSPEPSKASVQRPESDALDEPAASHSEADASCEVGTKLSLPVKGPPQDLQQKRKWDLALGDTASKEPSCGKKPRVSLTAAEESESVPSPEDRSPSPGSSGWES</sequence>
<dbReference type="PANTHER" id="PTHR15107:SF3">
    <property type="entry name" value="RBBP8 N-TERMINAL-LIKE PROTEIN"/>
    <property type="match status" value="1"/>
</dbReference>
<dbReference type="InterPro" id="IPR033316">
    <property type="entry name" value="RBBP8-like"/>
</dbReference>
<feature type="domain" description="DNA endonuclease Ctp1 N-terminal" evidence="3">
    <location>
        <begin position="4"/>
        <end position="123"/>
    </location>
</feature>
<dbReference type="Proteomes" id="UP000081671">
    <property type="component" value="Unplaced"/>
</dbReference>
<feature type="region of interest" description="Disordered" evidence="2">
    <location>
        <begin position="527"/>
        <end position="662"/>
    </location>
</feature>
<dbReference type="AlphaFoldDB" id="A0A1S3GC25"/>
<reference evidence="5" key="1">
    <citation type="submission" date="2025-08" db="UniProtKB">
        <authorList>
            <consortium name="RefSeq"/>
        </authorList>
    </citation>
    <scope>IDENTIFICATION</scope>
    <source>
        <tissue evidence="5">Kidney</tissue>
    </source>
</reference>
<dbReference type="STRING" id="10020.ENSDORP00000007157"/>
<evidence type="ECO:0000313" key="5">
    <source>
        <dbReference type="RefSeq" id="XP_012885799.1"/>
    </source>
</evidence>
<keyword evidence="4" id="KW-1185">Reference proteome</keyword>
<dbReference type="CTD" id="140893"/>
<dbReference type="KEGG" id="dord:105996305"/>
<evidence type="ECO:0000256" key="2">
    <source>
        <dbReference type="SAM" id="MobiDB-lite"/>
    </source>
</evidence>
<feature type="region of interest" description="Disordered" evidence="2">
    <location>
        <begin position="220"/>
        <end position="249"/>
    </location>
</feature>
<proteinExistence type="predicted"/>
<protein>
    <submittedName>
        <fullName evidence="5">RBBP8 N-terminal-like protein</fullName>
    </submittedName>
</protein>
<name>A0A1S3GC25_DIPOR</name>
<feature type="coiled-coil region" evidence="1">
    <location>
        <begin position="40"/>
        <end position="67"/>
    </location>
</feature>
<evidence type="ECO:0000259" key="3">
    <source>
        <dbReference type="Pfam" id="PF10482"/>
    </source>
</evidence>
<feature type="compositionally biased region" description="Low complexity" evidence="2">
    <location>
        <begin position="228"/>
        <end position="243"/>
    </location>
</feature>
<organism evidence="4 5">
    <name type="scientific">Dipodomys ordii</name>
    <name type="common">Ord's kangaroo rat</name>
    <dbReference type="NCBI Taxonomy" id="10020"/>
    <lineage>
        <taxon>Eukaryota</taxon>
        <taxon>Metazoa</taxon>
        <taxon>Chordata</taxon>
        <taxon>Craniata</taxon>
        <taxon>Vertebrata</taxon>
        <taxon>Euteleostomi</taxon>
        <taxon>Mammalia</taxon>
        <taxon>Eutheria</taxon>
        <taxon>Euarchontoglires</taxon>
        <taxon>Glires</taxon>
        <taxon>Rodentia</taxon>
        <taxon>Castorimorpha</taxon>
        <taxon>Heteromyidae</taxon>
        <taxon>Dipodomyinae</taxon>
        <taxon>Dipodomys</taxon>
    </lineage>
</organism>